<name>C6LF13_9FIRM</name>
<dbReference type="InterPro" id="IPR003593">
    <property type="entry name" value="AAA+_ATPase"/>
</dbReference>
<dbReference type="AlphaFoldDB" id="C6LF13"/>
<keyword evidence="3" id="KW-1185">Reference proteome</keyword>
<feature type="domain" description="AAA+ ATPase" evidence="1">
    <location>
        <begin position="80"/>
        <end position="303"/>
    </location>
</feature>
<evidence type="ECO:0000259" key="1">
    <source>
        <dbReference type="SMART" id="SM00382"/>
    </source>
</evidence>
<dbReference type="SUPFAM" id="SSF52540">
    <property type="entry name" value="P-loop containing nucleoside triphosphate hydrolases"/>
    <property type="match status" value="1"/>
</dbReference>
<dbReference type="GO" id="GO:0005524">
    <property type="term" value="F:ATP binding"/>
    <property type="evidence" value="ECO:0007669"/>
    <property type="project" value="InterPro"/>
</dbReference>
<sequence length="322" mass="38285">MTEPVHTVYNEPETGDLSLHEHAHKWVKDPGEARMLYLSQFLFTDIDREDTFIFNLKRTCYDTVYPFRILSKHGLRRLDFEPVTILYGGNGCGKSTALNIIAEKLRLQRDTLYNRSSFFEDYIRMCDFETCIPVPEESRIITSDDVFDFMLNLRSINEGIDCRREELFQEYLDAKYSHFQMKSLDDYEQLKKVNLARSKTQSRYVRKNLMDNVREHSNGESAFLYFSEKIKENALYLLDEPENSLSPDRQQELLKFLEDSARFFGCQFIISTHSPFLLSMRGAKIYDLDENPVDVKRWTELPNIRSYYEFFKRHEQEFQTMV</sequence>
<dbReference type="EMBL" id="ACCL02000009">
    <property type="protein sequence ID" value="EET60752.1"/>
    <property type="molecule type" value="Genomic_DNA"/>
</dbReference>
<evidence type="ECO:0000313" key="2">
    <source>
        <dbReference type="EMBL" id="EET60752.1"/>
    </source>
</evidence>
<dbReference type="Proteomes" id="UP000005561">
    <property type="component" value="Unassembled WGS sequence"/>
</dbReference>
<organism evidence="2 3">
    <name type="scientific">Marvinbryantia formatexigens DSM 14469</name>
    <dbReference type="NCBI Taxonomy" id="478749"/>
    <lineage>
        <taxon>Bacteria</taxon>
        <taxon>Bacillati</taxon>
        <taxon>Bacillota</taxon>
        <taxon>Clostridia</taxon>
        <taxon>Lachnospirales</taxon>
        <taxon>Lachnospiraceae</taxon>
        <taxon>Marvinbryantia</taxon>
    </lineage>
</organism>
<dbReference type="GO" id="GO:0016887">
    <property type="term" value="F:ATP hydrolysis activity"/>
    <property type="evidence" value="ECO:0007669"/>
    <property type="project" value="InterPro"/>
</dbReference>
<gene>
    <name evidence="2" type="ORF">BRYFOR_07214</name>
</gene>
<accession>C6LF13</accession>
<dbReference type="InterPro" id="IPR027417">
    <property type="entry name" value="P-loop_NTPase"/>
</dbReference>
<dbReference type="InterPro" id="IPR041685">
    <property type="entry name" value="AAA_GajA/Old/RecF-like"/>
</dbReference>
<protein>
    <recommendedName>
        <fullName evidence="1">AAA+ ATPase domain-containing protein</fullName>
    </recommendedName>
</protein>
<dbReference type="eggNOG" id="COG3910">
    <property type="taxonomic scope" value="Bacteria"/>
</dbReference>
<dbReference type="PANTHER" id="PTHR43581:SF3">
    <property type="entry name" value="AAA+ ATPASE DOMAIN-CONTAINING PROTEIN"/>
    <property type="match status" value="1"/>
</dbReference>
<dbReference type="InterPro" id="IPR051396">
    <property type="entry name" value="Bact_Antivir_Def_Nuclease"/>
</dbReference>
<dbReference type="PANTHER" id="PTHR43581">
    <property type="entry name" value="ATP/GTP PHOSPHATASE"/>
    <property type="match status" value="1"/>
</dbReference>
<dbReference type="CDD" id="cd00267">
    <property type="entry name" value="ABC_ATPase"/>
    <property type="match status" value="1"/>
</dbReference>
<dbReference type="Pfam" id="PF13175">
    <property type="entry name" value="AAA_15"/>
    <property type="match status" value="1"/>
</dbReference>
<dbReference type="SMART" id="SM00382">
    <property type="entry name" value="AAA"/>
    <property type="match status" value="1"/>
</dbReference>
<proteinExistence type="predicted"/>
<evidence type="ECO:0000313" key="3">
    <source>
        <dbReference type="Proteomes" id="UP000005561"/>
    </source>
</evidence>
<comment type="caution">
    <text evidence="2">The sequence shown here is derived from an EMBL/GenBank/DDBJ whole genome shotgun (WGS) entry which is preliminary data.</text>
</comment>
<dbReference type="Gene3D" id="3.40.50.300">
    <property type="entry name" value="P-loop containing nucleotide triphosphate hydrolases"/>
    <property type="match status" value="1"/>
</dbReference>
<reference evidence="2" key="1">
    <citation type="submission" date="2009-07" db="EMBL/GenBank/DDBJ databases">
        <authorList>
            <person name="Weinstock G."/>
            <person name="Sodergren E."/>
            <person name="Clifton S."/>
            <person name="Fulton L."/>
            <person name="Fulton B."/>
            <person name="Courtney L."/>
            <person name="Fronick C."/>
            <person name="Harrison M."/>
            <person name="Strong C."/>
            <person name="Farmer C."/>
            <person name="Delahaunty K."/>
            <person name="Markovic C."/>
            <person name="Hall O."/>
            <person name="Minx P."/>
            <person name="Tomlinson C."/>
            <person name="Mitreva M."/>
            <person name="Nelson J."/>
            <person name="Hou S."/>
            <person name="Wollam A."/>
            <person name="Pepin K.H."/>
            <person name="Johnson M."/>
            <person name="Bhonagiri V."/>
            <person name="Nash W.E."/>
            <person name="Warren W."/>
            <person name="Chinwalla A."/>
            <person name="Mardis E.R."/>
            <person name="Wilson R.K."/>
        </authorList>
    </citation>
    <scope>NUCLEOTIDE SEQUENCE [LARGE SCALE GENOMIC DNA]</scope>
    <source>
        <strain evidence="2">DSM 14469</strain>
    </source>
</reference>